<keyword evidence="7" id="KW-1133">Transmembrane helix</keyword>
<feature type="domain" description="Transcriptional repressor PaaX-like central Cas2-like" evidence="8">
    <location>
        <begin position="105"/>
        <end position="175"/>
    </location>
</feature>
<dbReference type="SUPFAM" id="SSF143430">
    <property type="entry name" value="TTP0101/SSO1404-like"/>
    <property type="match status" value="1"/>
</dbReference>
<organism evidence="9 10">
    <name type="scientific">Candidatus Staskawiczbacteria bacterium RIFCSPHIGHO2_01_FULL_34_27</name>
    <dbReference type="NCBI Taxonomy" id="1802199"/>
    <lineage>
        <taxon>Bacteria</taxon>
        <taxon>Candidatus Staskawicziibacteriota</taxon>
    </lineage>
</organism>
<evidence type="ECO:0000256" key="4">
    <source>
        <dbReference type="ARBA" id="ARBA00022801"/>
    </source>
</evidence>
<dbReference type="GO" id="GO:0004521">
    <property type="term" value="F:RNA endonuclease activity"/>
    <property type="evidence" value="ECO:0007669"/>
    <property type="project" value="InterPro"/>
</dbReference>
<proteinExistence type="predicted"/>
<evidence type="ECO:0000256" key="7">
    <source>
        <dbReference type="SAM" id="Phobius"/>
    </source>
</evidence>
<dbReference type="Gene3D" id="3.30.70.2650">
    <property type="match status" value="1"/>
</dbReference>
<dbReference type="InterPro" id="IPR021127">
    <property type="entry name" value="CRISPR_associated_Cas2"/>
</dbReference>
<evidence type="ECO:0000256" key="2">
    <source>
        <dbReference type="ARBA" id="ARBA00022723"/>
    </source>
</evidence>
<dbReference type="Pfam" id="PF20803">
    <property type="entry name" value="PaaX_M"/>
    <property type="match status" value="1"/>
</dbReference>
<accession>A0A1G2HKH8</accession>
<keyword evidence="7" id="KW-0472">Membrane</keyword>
<evidence type="ECO:0000256" key="3">
    <source>
        <dbReference type="ARBA" id="ARBA00022759"/>
    </source>
</evidence>
<keyword evidence="5" id="KW-0460">Magnesium</keyword>
<keyword evidence="1" id="KW-0540">Nuclease</keyword>
<keyword evidence="3 9" id="KW-0255">Endonuclease</keyword>
<dbReference type="AlphaFoldDB" id="A0A1G2HKH8"/>
<dbReference type="InterPro" id="IPR036390">
    <property type="entry name" value="WH_DNA-bd_sf"/>
</dbReference>
<keyword evidence="7" id="KW-0812">Transmembrane</keyword>
<dbReference type="InterPro" id="IPR048846">
    <property type="entry name" value="PaaX-like_central"/>
</dbReference>
<keyword evidence="6" id="KW-0051">Antiviral defense</keyword>
<evidence type="ECO:0000256" key="5">
    <source>
        <dbReference type="ARBA" id="ARBA00022842"/>
    </source>
</evidence>
<feature type="transmembrane region" description="Helical" evidence="7">
    <location>
        <begin position="12"/>
        <end position="33"/>
    </location>
</feature>
<keyword evidence="4" id="KW-0378">Hydrolase</keyword>
<dbReference type="EMBL" id="MHOL01000010">
    <property type="protein sequence ID" value="OGZ62929.1"/>
    <property type="molecule type" value="Genomic_DNA"/>
</dbReference>
<protein>
    <submittedName>
        <fullName evidence="9">CRISPR-associated endonuclease Cas2</fullName>
    </submittedName>
</protein>
<evidence type="ECO:0000256" key="6">
    <source>
        <dbReference type="ARBA" id="ARBA00023118"/>
    </source>
</evidence>
<reference evidence="9 10" key="1">
    <citation type="journal article" date="2016" name="Nat. Commun.">
        <title>Thousands of microbial genomes shed light on interconnected biogeochemical processes in an aquifer system.</title>
        <authorList>
            <person name="Anantharaman K."/>
            <person name="Brown C.T."/>
            <person name="Hug L.A."/>
            <person name="Sharon I."/>
            <person name="Castelle C.J."/>
            <person name="Probst A.J."/>
            <person name="Thomas B.C."/>
            <person name="Singh A."/>
            <person name="Wilkins M.J."/>
            <person name="Karaoz U."/>
            <person name="Brodie E.L."/>
            <person name="Williams K.H."/>
            <person name="Hubbard S.S."/>
            <person name="Banfield J.F."/>
        </authorList>
    </citation>
    <scope>NUCLEOTIDE SEQUENCE [LARGE SCALE GENOMIC DNA]</scope>
</reference>
<gene>
    <name evidence="9" type="ORF">A2639_01410</name>
</gene>
<keyword evidence="2" id="KW-0479">Metal-binding</keyword>
<dbReference type="SUPFAM" id="SSF46785">
    <property type="entry name" value="Winged helix' DNA-binding domain"/>
    <property type="match status" value="1"/>
</dbReference>
<evidence type="ECO:0000259" key="8">
    <source>
        <dbReference type="Pfam" id="PF20803"/>
    </source>
</evidence>
<dbReference type="GO" id="GO:0043571">
    <property type="term" value="P:maintenance of CRISPR repeat elements"/>
    <property type="evidence" value="ECO:0007669"/>
    <property type="project" value="InterPro"/>
</dbReference>
<name>A0A1G2HKH8_9BACT</name>
<evidence type="ECO:0000256" key="1">
    <source>
        <dbReference type="ARBA" id="ARBA00022722"/>
    </source>
</evidence>
<sequence length="188" mass="22287">MKERYNTITKEIILTIALSGMVIIASTSPYFLINIARAIIKNKKYNKGKINEQKIVRSLRKLKENRLIILREEGDGKFIVQLTDEGKRKVEEINIEKLEIKKQKIWDKKWRIVAFDIPEKKKRGRDALRQKLQELNFYQLQKSVFVCPYPCEKEIHFLCEFFNIGGFVNIIIADNIYNDVKLKHNFKL</sequence>
<dbReference type="NCBIfam" id="TIGR01573">
    <property type="entry name" value="cas2"/>
    <property type="match status" value="1"/>
</dbReference>
<evidence type="ECO:0000313" key="10">
    <source>
        <dbReference type="Proteomes" id="UP000178991"/>
    </source>
</evidence>
<dbReference type="Proteomes" id="UP000178991">
    <property type="component" value="Unassembled WGS sequence"/>
</dbReference>
<evidence type="ECO:0000313" key="9">
    <source>
        <dbReference type="EMBL" id="OGZ62929.1"/>
    </source>
</evidence>
<comment type="caution">
    <text evidence="9">The sequence shown here is derived from an EMBL/GenBank/DDBJ whole genome shotgun (WGS) entry which is preliminary data.</text>
</comment>